<dbReference type="PROSITE" id="PS00606">
    <property type="entry name" value="KS3_1"/>
    <property type="match status" value="1"/>
</dbReference>
<dbReference type="InterPro" id="IPR014031">
    <property type="entry name" value="Ketoacyl_synth_C"/>
</dbReference>
<dbReference type="PANTHER" id="PTHR11712:SF352">
    <property type="entry name" value="3-OXOACYL-[ACYL-CARRIER-PROTEIN] SYNTHASE"/>
    <property type="match status" value="1"/>
</dbReference>
<keyword evidence="7" id="KW-0812">Transmembrane</keyword>
<evidence type="ECO:0000256" key="7">
    <source>
        <dbReference type="ARBA" id="ARBA00022692"/>
    </source>
</evidence>
<name>A0ABS8CIU2_9RHOB</name>
<evidence type="ECO:0000256" key="2">
    <source>
        <dbReference type="ARBA" id="ARBA00008467"/>
    </source>
</evidence>
<evidence type="ECO:0000313" key="16">
    <source>
        <dbReference type="Proteomes" id="UP001198571"/>
    </source>
</evidence>
<evidence type="ECO:0000256" key="4">
    <source>
        <dbReference type="ARBA" id="ARBA00022475"/>
    </source>
</evidence>
<dbReference type="InterPro" id="IPR000794">
    <property type="entry name" value="Beta-ketoacyl_synthase"/>
</dbReference>
<dbReference type="PROSITE" id="PS00098">
    <property type="entry name" value="THIOLASE_1"/>
    <property type="match status" value="1"/>
</dbReference>
<dbReference type="InterPro" id="IPR018201">
    <property type="entry name" value="Ketoacyl_synth_AS"/>
</dbReference>
<comment type="subcellular location">
    <subcellularLocation>
        <location evidence="1">Cell inner membrane</location>
    </subcellularLocation>
</comment>
<dbReference type="InterPro" id="IPR020841">
    <property type="entry name" value="PKS_Beta-ketoAc_synthase_dom"/>
</dbReference>
<evidence type="ECO:0000259" key="14">
    <source>
        <dbReference type="PROSITE" id="PS52004"/>
    </source>
</evidence>
<dbReference type="RefSeq" id="WP_226934210.1">
    <property type="nucleotide sequence ID" value="NZ_JACDXX010000003.1"/>
</dbReference>
<feature type="domain" description="Ketosynthase family 3 (KS3)" evidence="14">
    <location>
        <begin position="1"/>
        <end position="397"/>
    </location>
</feature>
<keyword evidence="8" id="KW-1133">Transmembrane helix</keyword>
<evidence type="ECO:0000313" key="15">
    <source>
        <dbReference type="EMBL" id="MCB5409317.1"/>
    </source>
</evidence>
<dbReference type="Pfam" id="PF02801">
    <property type="entry name" value="Ketoacyl-synt_C"/>
    <property type="match status" value="1"/>
</dbReference>
<evidence type="ECO:0000256" key="5">
    <source>
        <dbReference type="ARBA" id="ARBA00022519"/>
    </source>
</evidence>
<evidence type="ECO:0000256" key="1">
    <source>
        <dbReference type="ARBA" id="ARBA00004533"/>
    </source>
</evidence>
<proteinExistence type="inferred from homology"/>
<evidence type="ECO:0000256" key="11">
    <source>
        <dbReference type="ARBA" id="ARBA00039445"/>
    </source>
</evidence>
<dbReference type="SUPFAM" id="SSF53901">
    <property type="entry name" value="Thiolase-like"/>
    <property type="match status" value="2"/>
</dbReference>
<keyword evidence="9" id="KW-0472">Membrane</keyword>
<organism evidence="15 16">
    <name type="scientific">Pseudogemmobacter faecipullorum</name>
    <dbReference type="NCBI Taxonomy" id="2755041"/>
    <lineage>
        <taxon>Bacteria</taxon>
        <taxon>Pseudomonadati</taxon>
        <taxon>Pseudomonadota</taxon>
        <taxon>Alphaproteobacteria</taxon>
        <taxon>Rhodobacterales</taxon>
        <taxon>Paracoccaceae</taxon>
        <taxon>Pseudogemmobacter</taxon>
    </lineage>
</organism>
<evidence type="ECO:0000256" key="13">
    <source>
        <dbReference type="RuleBase" id="RU003694"/>
    </source>
</evidence>
<evidence type="ECO:0000256" key="9">
    <source>
        <dbReference type="ARBA" id="ARBA00023136"/>
    </source>
</evidence>
<dbReference type="SMART" id="SM00825">
    <property type="entry name" value="PKS_KS"/>
    <property type="match status" value="1"/>
</dbReference>
<accession>A0ABS8CIU2</accession>
<keyword evidence="3" id="KW-0536">Nodulation</keyword>
<keyword evidence="4" id="KW-1003">Cell membrane</keyword>
<reference evidence="15 16" key="1">
    <citation type="submission" date="2020-07" db="EMBL/GenBank/DDBJ databases">
        <title>Pseudogemmobacter sp. nov., isolated from poultry manure in Taiwan.</title>
        <authorList>
            <person name="Lin S.-Y."/>
            <person name="Tang Y.-S."/>
            <person name="Young C.-C."/>
        </authorList>
    </citation>
    <scope>NUCLEOTIDE SEQUENCE [LARGE SCALE GENOMIC DNA]</scope>
    <source>
        <strain evidence="15 16">CC-YST710</strain>
    </source>
</reference>
<dbReference type="PANTHER" id="PTHR11712">
    <property type="entry name" value="POLYKETIDE SYNTHASE-RELATED"/>
    <property type="match status" value="1"/>
</dbReference>
<comment type="function">
    <text evidence="10">Proposed to synthesize NOD factor fatty acyl chain. Involved in the synthesis of a highly unsaturated fatty acid moiety, which forms part of a lipo-oligosaccharide that is responsible for host specificity.</text>
</comment>
<dbReference type="EMBL" id="JACDXX010000003">
    <property type="protein sequence ID" value="MCB5409317.1"/>
    <property type="molecule type" value="Genomic_DNA"/>
</dbReference>
<dbReference type="InterPro" id="IPR014030">
    <property type="entry name" value="Ketoacyl_synth_N"/>
</dbReference>
<dbReference type="Pfam" id="PF00109">
    <property type="entry name" value="ketoacyl-synt"/>
    <property type="match status" value="1"/>
</dbReference>
<gene>
    <name evidence="15" type="ORF">H0485_04745</name>
</gene>
<dbReference type="Proteomes" id="UP001198571">
    <property type="component" value="Unassembled WGS sequence"/>
</dbReference>
<comment type="similarity">
    <text evidence="2 13">Belongs to the thiolase-like superfamily. Beta-ketoacyl-ACP synthases family.</text>
</comment>
<evidence type="ECO:0000256" key="10">
    <source>
        <dbReference type="ARBA" id="ARBA00037576"/>
    </source>
</evidence>
<dbReference type="InterPro" id="IPR016039">
    <property type="entry name" value="Thiolase-like"/>
</dbReference>
<keyword evidence="6 13" id="KW-0808">Transferase</keyword>
<comment type="caution">
    <text evidence="15">The sequence shown here is derived from an EMBL/GenBank/DDBJ whole genome shotgun (WGS) entry which is preliminary data.</text>
</comment>
<sequence>MRRVVLTGAGSVNALATSVPETWRAMAAGRPGISALNLRDGDRLAVKIGAQVQDQAWEAGFSEREQGLYDRFTRFALVAAGEALAMAGEGAWVGAGVIIGSAAGGISTWEDNYRAVFQQGKNRVPPLTVPRLMLNAAASHIAMRHGLHGPTFAVSSACASASHAIGQAFRLIRDGHAEAMLAGGSEAMLLFGGLKAWEGLRVMSPDGCRPFSASRNGMVMGEGAAVFVLEEEGRARTRGAEILAEIAGFGMSADAADLLAPSVEGAASAMRLALAEAQLSPREIGYINAHGTGTRLNDRIEVAAIRQVFGAAAEGLLVSSTKAMHGHAIGASGAIELLAVIMALRQGVIAPTLGLDQPDPDCDLDHVANEKRHSRVTAALSNSFAFGGLNAVLALKQASA</sequence>
<evidence type="ECO:0000256" key="6">
    <source>
        <dbReference type="ARBA" id="ARBA00022679"/>
    </source>
</evidence>
<evidence type="ECO:0000256" key="8">
    <source>
        <dbReference type="ARBA" id="ARBA00022989"/>
    </source>
</evidence>
<dbReference type="NCBIfam" id="NF005589">
    <property type="entry name" value="PRK07314.1"/>
    <property type="match status" value="1"/>
</dbReference>
<keyword evidence="16" id="KW-1185">Reference proteome</keyword>
<protein>
    <recommendedName>
        <fullName evidence="11">Nodulation protein E</fullName>
    </recommendedName>
    <alternativeName>
        <fullName evidence="12">Host-specificity of nodulation protein B</fullName>
    </alternativeName>
</protein>
<dbReference type="CDD" id="cd00834">
    <property type="entry name" value="KAS_I_II"/>
    <property type="match status" value="1"/>
</dbReference>
<evidence type="ECO:0000256" key="3">
    <source>
        <dbReference type="ARBA" id="ARBA00022458"/>
    </source>
</evidence>
<keyword evidence="5" id="KW-0997">Cell inner membrane</keyword>
<dbReference type="Gene3D" id="3.40.47.10">
    <property type="match status" value="1"/>
</dbReference>
<dbReference type="PROSITE" id="PS52004">
    <property type="entry name" value="KS3_2"/>
    <property type="match status" value="1"/>
</dbReference>
<evidence type="ECO:0000256" key="12">
    <source>
        <dbReference type="ARBA" id="ARBA00041756"/>
    </source>
</evidence>
<dbReference type="InterPro" id="IPR020615">
    <property type="entry name" value="Thiolase_acyl_enz_int_AS"/>
</dbReference>